<dbReference type="EMBL" id="JBHSFW010000026">
    <property type="protein sequence ID" value="MFC4620532.1"/>
    <property type="molecule type" value="Genomic_DNA"/>
</dbReference>
<reference evidence="2" key="1">
    <citation type="journal article" date="2019" name="Int. J. Syst. Evol. Microbiol.">
        <title>The Global Catalogue of Microorganisms (GCM) 10K type strain sequencing project: providing services to taxonomists for standard genome sequencing and annotation.</title>
        <authorList>
            <consortium name="The Broad Institute Genomics Platform"/>
            <consortium name="The Broad Institute Genome Sequencing Center for Infectious Disease"/>
            <person name="Wu L."/>
            <person name="Ma J."/>
        </authorList>
    </citation>
    <scope>NUCLEOTIDE SEQUENCE [LARGE SCALE GENOMIC DNA]</scope>
    <source>
        <strain evidence="2">CGMCC 1.16306</strain>
    </source>
</reference>
<comment type="caution">
    <text evidence="1">The sequence shown here is derived from an EMBL/GenBank/DDBJ whole genome shotgun (WGS) entry which is preliminary data.</text>
</comment>
<evidence type="ECO:0000313" key="2">
    <source>
        <dbReference type="Proteomes" id="UP001596022"/>
    </source>
</evidence>
<gene>
    <name evidence="1" type="ORF">ACFO4N_17715</name>
</gene>
<sequence>MPEENSLVLSSRETKDMEDYGFEKREQFVFDKEVSLDDLDALVEIKTPILKFRGMPEERKVIPKSMIMEYIRKIPD</sequence>
<proteinExistence type="predicted"/>
<keyword evidence="2" id="KW-1185">Reference proteome</keyword>
<protein>
    <submittedName>
        <fullName evidence="1">Uncharacterized protein</fullName>
    </submittedName>
</protein>
<dbReference type="Proteomes" id="UP001596022">
    <property type="component" value="Unassembled WGS sequence"/>
</dbReference>
<organism evidence="1 2">
    <name type="scientific">Camelliibacillus cellulosilyticus</name>
    <dbReference type="NCBI Taxonomy" id="2174486"/>
    <lineage>
        <taxon>Bacteria</taxon>
        <taxon>Bacillati</taxon>
        <taxon>Bacillota</taxon>
        <taxon>Bacilli</taxon>
        <taxon>Bacillales</taxon>
        <taxon>Sporolactobacillaceae</taxon>
        <taxon>Camelliibacillus</taxon>
    </lineage>
</organism>
<accession>A0ABV9GTB8</accession>
<name>A0ABV9GTB8_9BACL</name>
<evidence type="ECO:0000313" key="1">
    <source>
        <dbReference type="EMBL" id="MFC4620532.1"/>
    </source>
</evidence>